<gene>
    <name evidence="2" type="ORF">BLNAU_18825</name>
</gene>
<sequence length="139" mass="16570">MDQRCPQPSPAPSDFSLDDLLQLKEKLKGYDPENGNRNEQLDEDKKRLDEMFQRLEQDKAKHDQIFKELDERNKQLDEKIKQERRDTANKVIIVSQSYTVNKLILLLREFSPNFEDHLKKPIKDYRFLQDGHIFSPRIG</sequence>
<dbReference type="Proteomes" id="UP001281761">
    <property type="component" value="Unassembled WGS sequence"/>
</dbReference>
<keyword evidence="1" id="KW-0175">Coiled coil</keyword>
<protein>
    <submittedName>
        <fullName evidence="2">Uncharacterized protein</fullName>
    </submittedName>
</protein>
<accession>A0ABQ9X389</accession>
<reference evidence="2 3" key="1">
    <citation type="journal article" date="2022" name="bioRxiv">
        <title>Genomics of Preaxostyla Flagellates Illuminates Evolutionary Transitions and the Path Towards Mitochondrial Loss.</title>
        <authorList>
            <person name="Novak L.V.F."/>
            <person name="Treitli S.C."/>
            <person name="Pyrih J."/>
            <person name="Halakuc P."/>
            <person name="Pipaliya S.V."/>
            <person name="Vacek V."/>
            <person name="Brzon O."/>
            <person name="Soukal P."/>
            <person name="Eme L."/>
            <person name="Dacks J.B."/>
            <person name="Karnkowska A."/>
            <person name="Elias M."/>
            <person name="Hampl V."/>
        </authorList>
    </citation>
    <scope>NUCLEOTIDE SEQUENCE [LARGE SCALE GENOMIC DNA]</scope>
    <source>
        <strain evidence="2">NAU3</strain>
        <tissue evidence="2">Gut</tissue>
    </source>
</reference>
<evidence type="ECO:0000313" key="2">
    <source>
        <dbReference type="EMBL" id="KAK2946223.1"/>
    </source>
</evidence>
<dbReference type="EMBL" id="JARBJD010000233">
    <property type="protein sequence ID" value="KAK2946223.1"/>
    <property type="molecule type" value="Genomic_DNA"/>
</dbReference>
<organism evidence="2 3">
    <name type="scientific">Blattamonas nauphoetae</name>
    <dbReference type="NCBI Taxonomy" id="2049346"/>
    <lineage>
        <taxon>Eukaryota</taxon>
        <taxon>Metamonada</taxon>
        <taxon>Preaxostyla</taxon>
        <taxon>Oxymonadida</taxon>
        <taxon>Blattamonas</taxon>
    </lineage>
</organism>
<evidence type="ECO:0000256" key="1">
    <source>
        <dbReference type="SAM" id="Coils"/>
    </source>
</evidence>
<proteinExistence type="predicted"/>
<evidence type="ECO:0000313" key="3">
    <source>
        <dbReference type="Proteomes" id="UP001281761"/>
    </source>
</evidence>
<keyword evidence="3" id="KW-1185">Reference proteome</keyword>
<feature type="coiled-coil region" evidence="1">
    <location>
        <begin position="38"/>
        <end position="86"/>
    </location>
</feature>
<comment type="caution">
    <text evidence="2">The sequence shown here is derived from an EMBL/GenBank/DDBJ whole genome shotgun (WGS) entry which is preliminary data.</text>
</comment>
<name>A0ABQ9X389_9EUKA</name>